<evidence type="ECO:0000259" key="1">
    <source>
        <dbReference type="Pfam" id="PF25780"/>
    </source>
</evidence>
<feature type="domain" description="IPO4/5-like TPR repeats" evidence="1">
    <location>
        <begin position="9"/>
        <end position="88"/>
    </location>
</feature>
<name>A0A9N9T0Z1_DIABA</name>
<dbReference type="Pfam" id="PF25780">
    <property type="entry name" value="TPR_IPO5"/>
    <property type="match status" value="1"/>
</dbReference>
<dbReference type="Gene3D" id="1.25.10.10">
    <property type="entry name" value="Leucine-rich Repeat Variant"/>
    <property type="match status" value="1"/>
</dbReference>
<gene>
    <name evidence="2" type="ORF">DIABBA_LOCUS6642</name>
</gene>
<evidence type="ECO:0000313" key="2">
    <source>
        <dbReference type="EMBL" id="CAG9833229.1"/>
    </source>
</evidence>
<sequence length="119" mass="13461">MLQALVNEQEKLVKNSIAQFIGVIGKHEFPENCWPEVLQFIHTLTSAENNFDKELGMYTLSIMTEIAQSSYIVHAESFAILFTNIINQLTDLKLNVGYYTIITMKNLVPAIGGNQQVRI</sequence>
<dbReference type="SUPFAM" id="SSF48371">
    <property type="entry name" value="ARM repeat"/>
    <property type="match status" value="1"/>
</dbReference>
<proteinExistence type="predicted"/>
<dbReference type="InterPro" id="IPR057672">
    <property type="entry name" value="TPR_IPO4/5"/>
</dbReference>
<reference evidence="2" key="1">
    <citation type="submission" date="2022-01" db="EMBL/GenBank/DDBJ databases">
        <authorList>
            <person name="King R."/>
        </authorList>
    </citation>
    <scope>NUCLEOTIDE SEQUENCE</scope>
</reference>
<dbReference type="EMBL" id="OU898279">
    <property type="protein sequence ID" value="CAG9833229.1"/>
    <property type="molecule type" value="Genomic_DNA"/>
</dbReference>
<evidence type="ECO:0000313" key="3">
    <source>
        <dbReference type="Proteomes" id="UP001153709"/>
    </source>
</evidence>
<dbReference type="Proteomes" id="UP001153709">
    <property type="component" value="Chromosome 4"/>
</dbReference>
<dbReference type="AlphaFoldDB" id="A0A9N9T0Z1"/>
<dbReference type="InterPro" id="IPR011989">
    <property type="entry name" value="ARM-like"/>
</dbReference>
<protein>
    <recommendedName>
        <fullName evidence="1">IPO4/5-like TPR repeats domain-containing protein</fullName>
    </recommendedName>
</protein>
<dbReference type="OrthoDB" id="7862313at2759"/>
<keyword evidence="3" id="KW-1185">Reference proteome</keyword>
<accession>A0A9N9T0Z1</accession>
<dbReference type="InterPro" id="IPR016024">
    <property type="entry name" value="ARM-type_fold"/>
</dbReference>
<organism evidence="2 3">
    <name type="scientific">Diabrotica balteata</name>
    <name type="common">Banded cucumber beetle</name>
    <dbReference type="NCBI Taxonomy" id="107213"/>
    <lineage>
        <taxon>Eukaryota</taxon>
        <taxon>Metazoa</taxon>
        <taxon>Ecdysozoa</taxon>
        <taxon>Arthropoda</taxon>
        <taxon>Hexapoda</taxon>
        <taxon>Insecta</taxon>
        <taxon>Pterygota</taxon>
        <taxon>Neoptera</taxon>
        <taxon>Endopterygota</taxon>
        <taxon>Coleoptera</taxon>
        <taxon>Polyphaga</taxon>
        <taxon>Cucujiformia</taxon>
        <taxon>Chrysomeloidea</taxon>
        <taxon>Chrysomelidae</taxon>
        <taxon>Galerucinae</taxon>
        <taxon>Diabroticina</taxon>
        <taxon>Diabroticites</taxon>
        <taxon>Diabrotica</taxon>
    </lineage>
</organism>